<sequence length="237" mass="26461">MAFRMLAALTLLILILSLIAIHHHLPSPTSLSTSPPTSEIPLPIAPPISSVPPISTPIEYERTLTPSECDRVSPITNLITPDYIRSPAFISAESSALSPFSYQHELSRMISAILNRKDFTIWCTFITEIFDPTTLPRNATFFVPVNSAVLDLRGKYELASFYIPRHTIPRRLPFSDLLMLTTGSTLPTLMPSKELVVTSDSRDSPYNYTINGVLVTHRNIYLSSVFAVHGIRNIFDF</sequence>
<dbReference type="Gene3D" id="2.30.180.10">
    <property type="entry name" value="FAS1 domain"/>
    <property type="match status" value="1"/>
</dbReference>
<dbReference type="PROSITE" id="PS50213">
    <property type="entry name" value="FAS1"/>
    <property type="match status" value="1"/>
</dbReference>
<comment type="caution">
    <text evidence="4">The sequence shown here is derived from an EMBL/GenBank/DDBJ whole genome shotgun (WGS) entry which is preliminary data.</text>
</comment>
<evidence type="ECO:0000259" key="3">
    <source>
        <dbReference type="PROSITE" id="PS50213"/>
    </source>
</evidence>
<dbReference type="InterPro" id="IPR052806">
    <property type="entry name" value="Fasciclin-like_AGP"/>
</dbReference>
<keyword evidence="2" id="KW-0732">Signal</keyword>
<dbReference type="SUPFAM" id="SSF82153">
    <property type="entry name" value="FAS1 domain"/>
    <property type="match status" value="1"/>
</dbReference>
<dbReference type="AlphaFoldDB" id="A0AAD8IRZ1"/>
<dbReference type="InterPro" id="IPR000782">
    <property type="entry name" value="FAS1_domain"/>
</dbReference>
<name>A0AAD8IRZ1_9APIA</name>
<proteinExistence type="inferred from homology"/>
<evidence type="ECO:0000313" key="5">
    <source>
        <dbReference type="Proteomes" id="UP001237642"/>
    </source>
</evidence>
<feature type="signal peptide" evidence="2">
    <location>
        <begin position="1"/>
        <end position="20"/>
    </location>
</feature>
<dbReference type="PANTHER" id="PTHR33985:SF5">
    <property type="entry name" value="FASCICLIN-LIKE ARABINOGALACTAN FAMILY PROTEIN"/>
    <property type="match status" value="1"/>
</dbReference>
<evidence type="ECO:0000256" key="1">
    <source>
        <dbReference type="ARBA" id="ARBA00007843"/>
    </source>
</evidence>
<accession>A0AAD8IRZ1</accession>
<protein>
    <recommendedName>
        <fullName evidence="3">FAS1 domain-containing protein</fullName>
    </recommendedName>
</protein>
<dbReference type="Proteomes" id="UP001237642">
    <property type="component" value="Unassembled WGS sequence"/>
</dbReference>
<feature type="domain" description="FAS1" evidence="3">
    <location>
        <begin position="106"/>
        <end position="237"/>
    </location>
</feature>
<dbReference type="InterPro" id="IPR036378">
    <property type="entry name" value="FAS1_dom_sf"/>
</dbReference>
<reference evidence="4" key="1">
    <citation type="submission" date="2023-02" db="EMBL/GenBank/DDBJ databases">
        <title>Genome of toxic invasive species Heracleum sosnowskyi carries increased number of genes despite the absence of recent whole-genome duplications.</title>
        <authorList>
            <person name="Schelkunov M."/>
            <person name="Shtratnikova V."/>
            <person name="Makarenko M."/>
            <person name="Klepikova A."/>
            <person name="Omelchenko D."/>
            <person name="Novikova G."/>
            <person name="Obukhova E."/>
            <person name="Bogdanov V."/>
            <person name="Penin A."/>
            <person name="Logacheva M."/>
        </authorList>
    </citation>
    <scope>NUCLEOTIDE SEQUENCE</scope>
    <source>
        <strain evidence="4">Hsosn_3</strain>
        <tissue evidence="4">Leaf</tissue>
    </source>
</reference>
<evidence type="ECO:0000313" key="4">
    <source>
        <dbReference type="EMBL" id="KAK1389953.1"/>
    </source>
</evidence>
<dbReference type="PANTHER" id="PTHR33985">
    <property type="entry name" value="OS02G0491300 PROTEIN-RELATED"/>
    <property type="match status" value="1"/>
</dbReference>
<feature type="chain" id="PRO_5042214006" description="FAS1 domain-containing protein" evidence="2">
    <location>
        <begin position="21"/>
        <end position="237"/>
    </location>
</feature>
<organism evidence="4 5">
    <name type="scientific">Heracleum sosnowskyi</name>
    <dbReference type="NCBI Taxonomy" id="360622"/>
    <lineage>
        <taxon>Eukaryota</taxon>
        <taxon>Viridiplantae</taxon>
        <taxon>Streptophyta</taxon>
        <taxon>Embryophyta</taxon>
        <taxon>Tracheophyta</taxon>
        <taxon>Spermatophyta</taxon>
        <taxon>Magnoliopsida</taxon>
        <taxon>eudicotyledons</taxon>
        <taxon>Gunneridae</taxon>
        <taxon>Pentapetalae</taxon>
        <taxon>asterids</taxon>
        <taxon>campanulids</taxon>
        <taxon>Apiales</taxon>
        <taxon>Apiaceae</taxon>
        <taxon>Apioideae</taxon>
        <taxon>apioid superclade</taxon>
        <taxon>Tordylieae</taxon>
        <taxon>Tordyliinae</taxon>
        <taxon>Heracleum</taxon>
    </lineage>
</organism>
<comment type="similarity">
    <text evidence="1">Belongs to the fasciclin-like AGP family.</text>
</comment>
<reference evidence="4" key="2">
    <citation type="submission" date="2023-05" db="EMBL/GenBank/DDBJ databases">
        <authorList>
            <person name="Schelkunov M.I."/>
        </authorList>
    </citation>
    <scope>NUCLEOTIDE SEQUENCE</scope>
    <source>
        <strain evidence="4">Hsosn_3</strain>
        <tissue evidence="4">Leaf</tissue>
    </source>
</reference>
<dbReference type="EMBL" id="JAUIZM010000004">
    <property type="protein sequence ID" value="KAK1389953.1"/>
    <property type="molecule type" value="Genomic_DNA"/>
</dbReference>
<evidence type="ECO:0000256" key="2">
    <source>
        <dbReference type="SAM" id="SignalP"/>
    </source>
</evidence>
<keyword evidence="5" id="KW-1185">Reference proteome</keyword>
<gene>
    <name evidence="4" type="ORF">POM88_018131</name>
</gene>